<keyword evidence="4" id="KW-1185">Reference proteome</keyword>
<evidence type="ECO:0000256" key="2">
    <source>
        <dbReference type="ARBA" id="ARBA00023098"/>
    </source>
</evidence>
<evidence type="ECO:0000313" key="4">
    <source>
        <dbReference type="Proteomes" id="UP000694871"/>
    </source>
</evidence>
<organism evidence="4 5">
    <name type="scientific">Gekko japonicus</name>
    <name type="common">Schlegel's Japanese gecko</name>
    <dbReference type="NCBI Taxonomy" id="146911"/>
    <lineage>
        <taxon>Eukaryota</taxon>
        <taxon>Metazoa</taxon>
        <taxon>Chordata</taxon>
        <taxon>Craniata</taxon>
        <taxon>Vertebrata</taxon>
        <taxon>Euteleostomi</taxon>
        <taxon>Lepidosauria</taxon>
        <taxon>Squamata</taxon>
        <taxon>Bifurcata</taxon>
        <taxon>Gekkota</taxon>
        <taxon>Gekkonidae</taxon>
        <taxon>Gekkoninae</taxon>
        <taxon>Gekko</taxon>
    </lineage>
</organism>
<sequence>MAFLAQIGEDWQLSETFWDEIILRMQTKILEAISPFLEQIESAFEIEQTSLLETTDPPLQMTPSLSQNLDRSGDVIPNTREITKDYSDCLKSYRMWLLIIMLVVQGTANLGEVQTKMNPEQFMNVSEKIQYWGYPCEEYEVLTYDSYYLSLSRIPGGSKGAILLMHSLLLEGSVWVANLPNNSLGFMLADAGYDVWIGNSRGNSWSRRHQFLTIDQQEFWDFSFHEMGIYDLSAMTDFILQKSGQEKIYYGGHGQGSILGFVAFSVVPQIAEKIKLFFVLGPAYTCTYSKSPLSQLLWLPETFLKIIFGTKELCLLSPSLKASAAQKCSCQLVDVLCEQALFLVSGFNEKNLNQSRTDVYVSIFPDYTSVKNGIHWSQSFKTGELRFFDYGSRNIEKYNQTIPPPYRIEEIMVPIAMWSGGQDWICQPDETMQLLSRITNLIHYKHFPDWNYWDFIWGLDAPQRMYAEVLGLMETHL</sequence>
<name>A0ABM1JX51_GEKJA</name>
<dbReference type="Proteomes" id="UP000694871">
    <property type="component" value="Unplaced"/>
</dbReference>
<keyword evidence="1" id="KW-0442">Lipid degradation</keyword>
<dbReference type="GO" id="GO:0016787">
    <property type="term" value="F:hydrolase activity"/>
    <property type="evidence" value="ECO:0007669"/>
    <property type="project" value="UniProtKB-KW"/>
</dbReference>
<dbReference type="Pfam" id="PF00561">
    <property type="entry name" value="Abhydrolase_1"/>
    <property type="match status" value="1"/>
</dbReference>
<accession>A0ABM1JX51</accession>
<reference evidence="5" key="1">
    <citation type="submission" date="2025-08" db="UniProtKB">
        <authorList>
            <consortium name="RefSeq"/>
        </authorList>
    </citation>
    <scope>IDENTIFICATION</scope>
</reference>
<keyword evidence="2" id="KW-0443">Lipid metabolism</keyword>
<dbReference type="SUPFAM" id="SSF53474">
    <property type="entry name" value="alpha/beta-Hydrolases"/>
    <property type="match status" value="1"/>
</dbReference>
<dbReference type="PANTHER" id="PTHR11005">
    <property type="entry name" value="LYSOSOMAL ACID LIPASE-RELATED"/>
    <property type="match status" value="1"/>
</dbReference>
<proteinExistence type="predicted"/>
<dbReference type="InterPro" id="IPR000073">
    <property type="entry name" value="AB_hydrolase_1"/>
</dbReference>
<dbReference type="InterPro" id="IPR029058">
    <property type="entry name" value="AB_hydrolase_fold"/>
</dbReference>
<dbReference type="GeneID" id="107109843"/>
<evidence type="ECO:0000256" key="1">
    <source>
        <dbReference type="ARBA" id="ARBA00022963"/>
    </source>
</evidence>
<dbReference type="Gene3D" id="3.40.50.1820">
    <property type="entry name" value="alpha/beta hydrolase"/>
    <property type="match status" value="1"/>
</dbReference>
<evidence type="ECO:0000259" key="3">
    <source>
        <dbReference type="Pfam" id="PF00561"/>
    </source>
</evidence>
<feature type="domain" description="AB hydrolase-1" evidence="3">
    <location>
        <begin position="161"/>
        <end position="458"/>
    </location>
</feature>
<protein>
    <submittedName>
        <fullName evidence="5">Lysosomal acid lipase/cholesteryl ester hydrolase</fullName>
    </submittedName>
</protein>
<gene>
    <name evidence="5" type="primary">LOC107109843</name>
</gene>
<evidence type="ECO:0000313" key="5">
    <source>
        <dbReference type="RefSeq" id="XP_015266038.1"/>
    </source>
</evidence>
<dbReference type="RefSeq" id="XP_015266038.1">
    <property type="nucleotide sequence ID" value="XM_015410552.1"/>
</dbReference>
<keyword evidence="5" id="KW-0378">Hydrolase</keyword>